<evidence type="ECO:0000313" key="8">
    <source>
        <dbReference type="EMBL" id="VCU68065.1"/>
    </source>
</evidence>
<evidence type="ECO:0000256" key="2">
    <source>
        <dbReference type="ARBA" id="ARBA00005013"/>
    </source>
</evidence>
<dbReference type="GO" id="GO:0046656">
    <property type="term" value="P:folic acid biosynthetic process"/>
    <property type="evidence" value="ECO:0007669"/>
    <property type="project" value="UniProtKB-UniRule"/>
</dbReference>
<evidence type="ECO:0000259" key="7">
    <source>
        <dbReference type="SMART" id="SM00905"/>
    </source>
</evidence>
<dbReference type="NCBIfam" id="TIGR00526">
    <property type="entry name" value="folB_dom"/>
    <property type="match status" value="1"/>
</dbReference>
<sequence>MGTRRIFFNRLAIDAQIGILDHERGATQPLHVDAEIDLQGVDKPDHDGIQEVLDYRRLRECIIDECTRAHVNLLETLCDRLAQRLLDQFAEIASVRLRVAKPQAFADCAAVGIEVTANRMAVPPPTR</sequence>
<dbReference type="RefSeq" id="WP_124077301.1">
    <property type="nucleotide sequence ID" value="NZ_UWPJ01000005.1"/>
</dbReference>
<evidence type="ECO:0000256" key="6">
    <source>
        <dbReference type="RuleBase" id="RU362079"/>
    </source>
</evidence>
<dbReference type="PANTHER" id="PTHR42844:SF1">
    <property type="entry name" value="DIHYDRONEOPTERIN ALDOLASE 1-RELATED"/>
    <property type="match status" value="1"/>
</dbReference>
<evidence type="ECO:0000256" key="4">
    <source>
        <dbReference type="ARBA" id="ARBA00022909"/>
    </source>
</evidence>
<dbReference type="InterPro" id="IPR006156">
    <property type="entry name" value="Dihydroneopterin_aldolase"/>
</dbReference>
<evidence type="ECO:0000256" key="1">
    <source>
        <dbReference type="ARBA" id="ARBA00001353"/>
    </source>
</evidence>
<dbReference type="EMBL" id="UWPJ01000005">
    <property type="protein sequence ID" value="VCU68065.1"/>
    <property type="molecule type" value="Genomic_DNA"/>
</dbReference>
<gene>
    <name evidence="8" type="primary">folB</name>
    <name evidence="8" type="ORF">PIGHUM_00112</name>
</gene>
<dbReference type="Proteomes" id="UP000277294">
    <property type="component" value="Unassembled WGS sequence"/>
</dbReference>
<accession>A0A3P4AYZ9</accession>
<dbReference type="InterPro" id="IPR006157">
    <property type="entry name" value="FolB_dom"/>
</dbReference>
<dbReference type="PANTHER" id="PTHR42844">
    <property type="entry name" value="DIHYDRONEOPTERIN ALDOLASE 1-RELATED"/>
    <property type="match status" value="1"/>
</dbReference>
<comment type="catalytic activity">
    <reaction evidence="1 6">
        <text>7,8-dihydroneopterin = 6-hydroxymethyl-7,8-dihydropterin + glycolaldehyde</text>
        <dbReference type="Rhea" id="RHEA:10540"/>
        <dbReference type="ChEBI" id="CHEBI:17001"/>
        <dbReference type="ChEBI" id="CHEBI:17071"/>
        <dbReference type="ChEBI" id="CHEBI:44841"/>
        <dbReference type="EC" id="4.1.2.25"/>
    </reaction>
</comment>
<evidence type="ECO:0000313" key="9">
    <source>
        <dbReference type="Proteomes" id="UP000277294"/>
    </source>
</evidence>
<dbReference type="Gene3D" id="3.30.1130.10">
    <property type="match status" value="1"/>
</dbReference>
<dbReference type="GO" id="GO:0046654">
    <property type="term" value="P:tetrahydrofolate biosynthetic process"/>
    <property type="evidence" value="ECO:0007669"/>
    <property type="project" value="UniProtKB-UniRule"/>
</dbReference>
<organism evidence="8 9">
    <name type="scientific">Pigmentiphaga humi</name>
    <dbReference type="NCBI Taxonomy" id="2478468"/>
    <lineage>
        <taxon>Bacteria</taxon>
        <taxon>Pseudomonadati</taxon>
        <taxon>Pseudomonadota</taxon>
        <taxon>Betaproteobacteria</taxon>
        <taxon>Burkholderiales</taxon>
        <taxon>Alcaligenaceae</taxon>
        <taxon>Pigmentiphaga</taxon>
    </lineage>
</organism>
<dbReference type="NCBIfam" id="TIGR00525">
    <property type="entry name" value="folB"/>
    <property type="match status" value="1"/>
</dbReference>
<dbReference type="Pfam" id="PF02152">
    <property type="entry name" value="FolB"/>
    <property type="match status" value="1"/>
</dbReference>
<comment type="function">
    <text evidence="6">Catalyzes the conversion of 7,8-dihydroneopterin to 6-hydroxymethyl-7,8-dihydropterin.</text>
</comment>
<dbReference type="SMART" id="SM00905">
    <property type="entry name" value="FolB"/>
    <property type="match status" value="1"/>
</dbReference>
<keyword evidence="5 6" id="KW-0456">Lyase</keyword>
<dbReference type="InterPro" id="IPR043133">
    <property type="entry name" value="GTP-CH-I_C/QueF"/>
</dbReference>
<reference evidence="8 9" key="1">
    <citation type="submission" date="2018-10" db="EMBL/GenBank/DDBJ databases">
        <authorList>
            <person name="Criscuolo A."/>
        </authorList>
    </citation>
    <scope>NUCLEOTIDE SEQUENCE [LARGE SCALE GENOMIC DNA]</scope>
    <source>
        <strain evidence="8">DnA1</strain>
    </source>
</reference>
<keyword evidence="9" id="KW-1185">Reference proteome</keyword>
<dbReference type="GO" id="GO:0004150">
    <property type="term" value="F:dihydroneopterin aldolase activity"/>
    <property type="evidence" value="ECO:0007669"/>
    <property type="project" value="UniProtKB-UniRule"/>
</dbReference>
<dbReference type="EC" id="4.1.2.25" evidence="6"/>
<protein>
    <recommendedName>
        <fullName evidence="6">7,8-dihydroneopterin aldolase</fullName>
        <ecNumber evidence="6">4.1.2.25</ecNumber>
    </recommendedName>
</protein>
<dbReference type="SUPFAM" id="SSF55620">
    <property type="entry name" value="Tetrahydrobiopterin biosynthesis enzymes-like"/>
    <property type="match status" value="1"/>
</dbReference>
<comment type="pathway">
    <text evidence="2 6">Cofactor biosynthesis; tetrahydrofolate biosynthesis; 2-amino-4-hydroxy-6-hydroxymethyl-7,8-dihydropteridine diphosphate from 7,8-dihydroneopterin triphosphate: step 3/4.</text>
</comment>
<keyword evidence="4 6" id="KW-0289">Folate biosynthesis</keyword>
<feature type="domain" description="Dihydroneopterin aldolase/epimerase" evidence="7">
    <location>
        <begin position="6"/>
        <end position="117"/>
    </location>
</feature>
<dbReference type="OrthoDB" id="8521219at2"/>
<evidence type="ECO:0000256" key="3">
    <source>
        <dbReference type="ARBA" id="ARBA00005708"/>
    </source>
</evidence>
<comment type="similarity">
    <text evidence="3 6">Belongs to the DHNA family.</text>
</comment>
<proteinExistence type="inferred from homology"/>
<dbReference type="UniPathway" id="UPA00077">
    <property type="reaction ID" value="UER00154"/>
</dbReference>
<evidence type="ECO:0000256" key="5">
    <source>
        <dbReference type="ARBA" id="ARBA00023239"/>
    </source>
</evidence>
<name>A0A3P4AYZ9_9BURK</name>
<dbReference type="GO" id="GO:0005737">
    <property type="term" value="C:cytoplasm"/>
    <property type="evidence" value="ECO:0007669"/>
    <property type="project" value="TreeGrafter"/>
</dbReference>
<dbReference type="AlphaFoldDB" id="A0A3P4AYZ9"/>